<keyword evidence="1" id="KW-0479">Metal-binding</keyword>
<evidence type="ECO:0000313" key="4">
    <source>
        <dbReference type="EMBL" id="CAE7447160.1"/>
    </source>
</evidence>
<keyword evidence="5" id="KW-1185">Reference proteome</keyword>
<dbReference type="InterPro" id="IPR043145">
    <property type="entry name" value="Znf_ZZ_sf"/>
</dbReference>
<dbReference type="OrthoDB" id="432129at2759"/>
<dbReference type="EMBL" id="CAJNDS010002356">
    <property type="protein sequence ID" value="CAE7447160.1"/>
    <property type="molecule type" value="Genomic_DNA"/>
</dbReference>
<dbReference type="GO" id="GO:0008270">
    <property type="term" value="F:zinc ion binding"/>
    <property type="evidence" value="ECO:0007669"/>
    <property type="project" value="UniProtKB-KW"/>
</dbReference>
<name>A0A812RPX0_9DINO</name>
<accession>A0A812RPX0</accession>
<dbReference type="AlphaFoldDB" id="A0A812RPX0"/>
<protein>
    <submittedName>
        <fullName evidence="4">DPP8 protein</fullName>
    </submittedName>
</protein>
<evidence type="ECO:0000256" key="3">
    <source>
        <dbReference type="ARBA" id="ARBA00022833"/>
    </source>
</evidence>
<sequence length="398" mass="42400">MVTRTGNNGEAGESFDVWSYRVRHSDGSCRGMQADKDWVRASPLLDSQELTLKYRDEEGDLCTLTAMTTEDFLRPTRSCAEERVPLKLVAFASPCRSYAHRKEVNAPVSDTGSPLRSMAPVALLACLKGMYCSGRLSAGVLAALLCQFLPILAQRVSRKQEKINRKGAKLRKGPVLQLLRSLCEQLEAIPNTPACEALSGYISGTDTGRLGDGLAELLRCLAACKSRTRLATALVAVADEALRVLPFLFPEFGSASPKPCAAWAAAVVGAPVHGGFACASCQVEPIVGPRFELASKASLCGECFMKDSLQGRAEEHDFSCHLAPKDYNAEAALDDYSCDGADAKLKALSQPNGLFHSAPLLQAEGASPWTLGPVQVAQFLNSATLASTAVAGLSAFLA</sequence>
<dbReference type="Proteomes" id="UP000604046">
    <property type="component" value="Unassembled WGS sequence"/>
</dbReference>
<dbReference type="Gene3D" id="3.30.60.90">
    <property type="match status" value="1"/>
</dbReference>
<proteinExistence type="predicted"/>
<evidence type="ECO:0000256" key="2">
    <source>
        <dbReference type="ARBA" id="ARBA00022771"/>
    </source>
</evidence>
<gene>
    <name evidence="4" type="primary">DPP8</name>
    <name evidence="4" type="ORF">SNAT2548_LOCUS24382</name>
</gene>
<keyword evidence="2" id="KW-0863">Zinc-finger</keyword>
<reference evidence="4" key="1">
    <citation type="submission" date="2021-02" db="EMBL/GenBank/DDBJ databases">
        <authorList>
            <person name="Dougan E. K."/>
            <person name="Rhodes N."/>
            <person name="Thang M."/>
            <person name="Chan C."/>
        </authorList>
    </citation>
    <scope>NUCLEOTIDE SEQUENCE</scope>
</reference>
<keyword evidence="3" id="KW-0862">Zinc</keyword>
<organism evidence="4 5">
    <name type="scientific">Symbiodinium natans</name>
    <dbReference type="NCBI Taxonomy" id="878477"/>
    <lineage>
        <taxon>Eukaryota</taxon>
        <taxon>Sar</taxon>
        <taxon>Alveolata</taxon>
        <taxon>Dinophyceae</taxon>
        <taxon>Suessiales</taxon>
        <taxon>Symbiodiniaceae</taxon>
        <taxon>Symbiodinium</taxon>
    </lineage>
</organism>
<comment type="caution">
    <text evidence="4">The sequence shown here is derived from an EMBL/GenBank/DDBJ whole genome shotgun (WGS) entry which is preliminary data.</text>
</comment>
<evidence type="ECO:0000256" key="1">
    <source>
        <dbReference type="ARBA" id="ARBA00022723"/>
    </source>
</evidence>
<evidence type="ECO:0000313" key="5">
    <source>
        <dbReference type="Proteomes" id="UP000604046"/>
    </source>
</evidence>
<dbReference type="SUPFAM" id="SSF57850">
    <property type="entry name" value="RING/U-box"/>
    <property type="match status" value="1"/>
</dbReference>